<comment type="caution">
    <text evidence="2">The sequence shown here is derived from an EMBL/GenBank/DDBJ whole genome shotgun (WGS) entry which is preliminary data.</text>
</comment>
<keyword evidence="1" id="KW-0235">DNA replication</keyword>
<dbReference type="InterPro" id="IPR000989">
    <property type="entry name" value="Rep"/>
</dbReference>
<dbReference type="GO" id="GO:0003677">
    <property type="term" value="F:DNA binding"/>
    <property type="evidence" value="ECO:0007669"/>
    <property type="project" value="InterPro"/>
</dbReference>
<evidence type="ECO:0000313" key="2">
    <source>
        <dbReference type="EMBL" id="GAI61127.1"/>
    </source>
</evidence>
<name>X1PXX1_9ZZZZ</name>
<sequence length="356" mass="40883">MSETPILLSRDLDKLIEKAAIPAPCPTSVHTEETLCTPPPQRTYGEELRSHFPKEWPATADAYSAWDSDDGGSRLVRLEQCRSFAWFMQHTELHTVKVMSSACHLRWCPLDAQALANYRSHSVADWYSTCKSAKLLTLTQCHSDEPLEDQRNRLYKSFAKLMRCKYMRSRIRGYIWFFQYTLNKQTKQFHFHIHALLDADFIPKAEISTRWAKYNQGSYIVNIKGCWSAASAANHVGRYATRPGTLSSIPLDRRLELVKSMHGRRIVGACRSAKSVSLSPPKATDKDMWRYLGSYEQVQRQRAYNDSAKAIVLAWKLGITVPADIHLEDEHSYEVDQPFLKDAQGNDYYSQSMFNT</sequence>
<accession>X1PXX1</accession>
<reference evidence="2" key="1">
    <citation type="journal article" date="2014" name="Front. Microbiol.">
        <title>High frequency of phylogenetically diverse reductive dehalogenase-homologous genes in deep subseafloor sedimentary metagenomes.</title>
        <authorList>
            <person name="Kawai M."/>
            <person name="Futagami T."/>
            <person name="Toyoda A."/>
            <person name="Takaki Y."/>
            <person name="Nishi S."/>
            <person name="Hori S."/>
            <person name="Arai W."/>
            <person name="Tsubouchi T."/>
            <person name="Morono Y."/>
            <person name="Uchiyama I."/>
            <person name="Ito T."/>
            <person name="Fujiyama A."/>
            <person name="Inagaki F."/>
            <person name="Takami H."/>
        </authorList>
    </citation>
    <scope>NUCLEOTIDE SEQUENCE</scope>
    <source>
        <strain evidence="2">Expedition CK06-06</strain>
    </source>
</reference>
<dbReference type="Pfam" id="PF01446">
    <property type="entry name" value="Rep_1"/>
    <property type="match status" value="1"/>
</dbReference>
<proteinExistence type="predicted"/>
<dbReference type="EMBL" id="BARW01000215">
    <property type="protein sequence ID" value="GAI61127.1"/>
    <property type="molecule type" value="Genomic_DNA"/>
</dbReference>
<gene>
    <name evidence="2" type="ORF">S12H4_01182</name>
</gene>
<evidence type="ECO:0000256" key="1">
    <source>
        <dbReference type="ARBA" id="ARBA00022705"/>
    </source>
</evidence>
<protein>
    <recommendedName>
        <fullName evidence="3">Replication protein</fullName>
    </recommendedName>
</protein>
<dbReference type="GO" id="GO:0006260">
    <property type="term" value="P:DNA replication"/>
    <property type="evidence" value="ECO:0007669"/>
    <property type="project" value="UniProtKB-KW"/>
</dbReference>
<organism evidence="2">
    <name type="scientific">marine sediment metagenome</name>
    <dbReference type="NCBI Taxonomy" id="412755"/>
    <lineage>
        <taxon>unclassified sequences</taxon>
        <taxon>metagenomes</taxon>
        <taxon>ecological metagenomes</taxon>
    </lineage>
</organism>
<dbReference type="AlphaFoldDB" id="X1PXX1"/>
<evidence type="ECO:0008006" key="3">
    <source>
        <dbReference type="Google" id="ProtNLM"/>
    </source>
</evidence>